<protein>
    <submittedName>
        <fullName evidence="2">Uncharacterized protein</fullName>
    </submittedName>
</protein>
<gene>
    <name evidence="2" type="ORF">INF35_08690</name>
</gene>
<evidence type="ECO:0000313" key="3">
    <source>
        <dbReference type="Proteomes" id="UP000768567"/>
    </source>
</evidence>
<keyword evidence="1" id="KW-0732">Signal</keyword>
<keyword evidence="3" id="KW-1185">Reference proteome</keyword>
<dbReference type="RefSeq" id="WP_193501518.1">
    <property type="nucleotide sequence ID" value="NZ_JADCKC010000002.1"/>
</dbReference>
<organism evidence="2 3">
    <name type="scientific">Gemmiger gallinarum</name>
    <dbReference type="NCBI Taxonomy" id="2779354"/>
    <lineage>
        <taxon>Bacteria</taxon>
        <taxon>Bacillati</taxon>
        <taxon>Bacillota</taxon>
        <taxon>Clostridia</taxon>
        <taxon>Eubacteriales</taxon>
        <taxon>Gemmiger</taxon>
    </lineage>
</organism>
<feature type="chain" id="PRO_5046501544" evidence="1">
    <location>
        <begin position="27"/>
        <end position="440"/>
    </location>
</feature>
<proteinExistence type="predicted"/>
<reference evidence="2 3" key="1">
    <citation type="submission" date="2020-10" db="EMBL/GenBank/DDBJ databases">
        <title>ChiBAC.</title>
        <authorList>
            <person name="Zenner C."/>
            <person name="Hitch T.C.A."/>
            <person name="Clavel T."/>
        </authorList>
    </citation>
    <scope>NUCLEOTIDE SEQUENCE [LARGE SCALE GENOMIC DNA]</scope>
    <source>
        <strain evidence="2 3">DSM 109015</strain>
    </source>
</reference>
<evidence type="ECO:0000256" key="1">
    <source>
        <dbReference type="SAM" id="SignalP"/>
    </source>
</evidence>
<comment type="caution">
    <text evidence="2">The sequence shown here is derived from an EMBL/GenBank/DDBJ whole genome shotgun (WGS) entry which is preliminary data.</text>
</comment>
<evidence type="ECO:0000313" key="2">
    <source>
        <dbReference type="EMBL" id="MBE5037859.1"/>
    </source>
</evidence>
<feature type="signal peptide" evidence="1">
    <location>
        <begin position="1"/>
        <end position="26"/>
    </location>
</feature>
<dbReference type="Proteomes" id="UP000768567">
    <property type="component" value="Unassembled WGS sequence"/>
</dbReference>
<sequence length="440" mass="46756">MRKPLRPLAGLTAALLALSLAGCGPAGRTGTSHSPAGTASDAAPAGGDLTLITNGNDKGLYTNIYQSDGTGGGRSLRCWVDYAAATRTVLCAKPNCTHDSDFCTAWINPEASETDYLLGDKLLCAGYGMDGMTLTLRSSDGSDPKALYTTADEVVPRLTDGSWLYFEQQTMDDEGGSTNALYRLPLAGGEAQRLFDLPYQSGSDAGILGCTGREIVLYTFQWGDDPMPEQTDGMSQEDYDAALAAWEDSQQGSHRVYTKNVDTGEERELTSWTSQIGSAGSTVAMVEGTLYLLPDQSLGELTVIDPADGKTATTPVAWPFELGAEEIYTVTIRGMVGGRLIADVTTLEGDDRRAAIDPADGTAAELKLNYLSNGHVRGIRMLGQGGGAVLVCYEQRMEDAVSVGSDGMTFVGTDVSERWAMIDDADFLSDTPAYRDVQTA</sequence>
<name>A0ABR9R3Y9_9FIRM</name>
<dbReference type="EMBL" id="JADCKC010000002">
    <property type="protein sequence ID" value="MBE5037859.1"/>
    <property type="molecule type" value="Genomic_DNA"/>
</dbReference>
<dbReference type="PROSITE" id="PS51257">
    <property type="entry name" value="PROKAR_LIPOPROTEIN"/>
    <property type="match status" value="1"/>
</dbReference>
<accession>A0ABR9R3Y9</accession>